<dbReference type="AlphaFoldDB" id="A0A1L9UU15"/>
<dbReference type="GeneID" id="93573154"/>
<dbReference type="VEuPathDB" id="FungiDB:ASPBRDRAFT_193736"/>
<sequence length="251" mass="27666">MPLKSLTTSIHIKTHPAPRTLSESKLILSALQKFGEVVTFRNLKYDPTNTSPKSAHNTIAIFESASAASSAIAASPISIPIQNQDQSQSTTQNPDESQSFSNTNTHPTTTTTTTTTTPSPSQGKTEAQAQPHTLTCTIQPSRHNHVSAMTRNPYHTFFYVDKESHMYNDLVKSGIPLDYLADGPMRRKAHVPERVKRMLDRDVWRFGGKSLMGLYRFGLESESQGQSEGGDGREMGEEGERKDGRGEEGTK</sequence>
<feature type="region of interest" description="Disordered" evidence="1">
    <location>
        <begin position="218"/>
        <end position="251"/>
    </location>
</feature>
<dbReference type="OMA" id="ISRHWME"/>
<gene>
    <name evidence="2" type="ORF">ASPBRDRAFT_193736</name>
</gene>
<dbReference type="Proteomes" id="UP000184499">
    <property type="component" value="Unassembled WGS sequence"/>
</dbReference>
<proteinExistence type="predicted"/>
<feature type="compositionally biased region" description="Basic and acidic residues" evidence="1">
    <location>
        <begin position="230"/>
        <end position="251"/>
    </location>
</feature>
<protein>
    <submittedName>
        <fullName evidence="2">Uncharacterized protein</fullName>
    </submittedName>
</protein>
<dbReference type="RefSeq" id="XP_067482320.1">
    <property type="nucleotide sequence ID" value="XM_067620666.1"/>
</dbReference>
<feature type="region of interest" description="Disordered" evidence="1">
    <location>
        <begin position="82"/>
        <end position="131"/>
    </location>
</feature>
<keyword evidence="3" id="KW-1185">Reference proteome</keyword>
<feature type="compositionally biased region" description="Low complexity" evidence="1">
    <location>
        <begin position="82"/>
        <end position="121"/>
    </location>
</feature>
<feature type="compositionally biased region" description="Polar residues" evidence="1">
    <location>
        <begin position="122"/>
        <end position="131"/>
    </location>
</feature>
<dbReference type="EMBL" id="KV878681">
    <property type="protein sequence ID" value="OJJ75072.1"/>
    <property type="molecule type" value="Genomic_DNA"/>
</dbReference>
<accession>A0A1L9UU15</accession>
<reference evidence="3" key="1">
    <citation type="journal article" date="2017" name="Genome Biol.">
        <title>Comparative genomics reveals high biological diversity and specific adaptations in the industrially and medically important fungal genus Aspergillus.</title>
        <authorList>
            <person name="de Vries R.P."/>
            <person name="Riley R."/>
            <person name="Wiebenga A."/>
            <person name="Aguilar-Osorio G."/>
            <person name="Amillis S."/>
            <person name="Uchima C.A."/>
            <person name="Anderluh G."/>
            <person name="Asadollahi M."/>
            <person name="Askin M."/>
            <person name="Barry K."/>
            <person name="Battaglia E."/>
            <person name="Bayram O."/>
            <person name="Benocci T."/>
            <person name="Braus-Stromeyer S.A."/>
            <person name="Caldana C."/>
            <person name="Canovas D."/>
            <person name="Cerqueira G.C."/>
            <person name="Chen F."/>
            <person name="Chen W."/>
            <person name="Choi C."/>
            <person name="Clum A."/>
            <person name="Dos Santos R.A."/>
            <person name="Damasio A.R."/>
            <person name="Diallinas G."/>
            <person name="Emri T."/>
            <person name="Fekete E."/>
            <person name="Flipphi M."/>
            <person name="Freyberg S."/>
            <person name="Gallo A."/>
            <person name="Gournas C."/>
            <person name="Habgood R."/>
            <person name="Hainaut M."/>
            <person name="Harispe M.L."/>
            <person name="Henrissat B."/>
            <person name="Hilden K.S."/>
            <person name="Hope R."/>
            <person name="Hossain A."/>
            <person name="Karabika E."/>
            <person name="Karaffa L."/>
            <person name="Karanyi Z."/>
            <person name="Krasevec N."/>
            <person name="Kuo A."/>
            <person name="Kusch H."/>
            <person name="LaButti K."/>
            <person name="Lagendijk E.L."/>
            <person name="Lapidus A."/>
            <person name="Levasseur A."/>
            <person name="Lindquist E."/>
            <person name="Lipzen A."/>
            <person name="Logrieco A.F."/>
            <person name="MacCabe A."/>
            <person name="Maekelae M.R."/>
            <person name="Malavazi I."/>
            <person name="Melin P."/>
            <person name="Meyer V."/>
            <person name="Mielnichuk N."/>
            <person name="Miskei M."/>
            <person name="Molnar A.P."/>
            <person name="Mule G."/>
            <person name="Ngan C.Y."/>
            <person name="Orejas M."/>
            <person name="Orosz E."/>
            <person name="Ouedraogo J.P."/>
            <person name="Overkamp K.M."/>
            <person name="Park H.-S."/>
            <person name="Perrone G."/>
            <person name="Piumi F."/>
            <person name="Punt P.J."/>
            <person name="Ram A.F."/>
            <person name="Ramon A."/>
            <person name="Rauscher S."/>
            <person name="Record E."/>
            <person name="Riano-Pachon D.M."/>
            <person name="Robert V."/>
            <person name="Roehrig J."/>
            <person name="Ruller R."/>
            <person name="Salamov A."/>
            <person name="Salih N.S."/>
            <person name="Samson R.A."/>
            <person name="Sandor E."/>
            <person name="Sanguinetti M."/>
            <person name="Schuetze T."/>
            <person name="Sepcic K."/>
            <person name="Shelest E."/>
            <person name="Sherlock G."/>
            <person name="Sophianopoulou V."/>
            <person name="Squina F.M."/>
            <person name="Sun H."/>
            <person name="Susca A."/>
            <person name="Todd R.B."/>
            <person name="Tsang A."/>
            <person name="Unkles S.E."/>
            <person name="van de Wiele N."/>
            <person name="van Rossen-Uffink D."/>
            <person name="Oliveira J.V."/>
            <person name="Vesth T.C."/>
            <person name="Visser J."/>
            <person name="Yu J.-H."/>
            <person name="Zhou M."/>
            <person name="Andersen M.R."/>
            <person name="Archer D.B."/>
            <person name="Baker S.E."/>
            <person name="Benoit I."/>
            <person name="Brakhage A.A."/>
            <person name="Braus G.H."/>
            <person name="Fischer R."/>
            <person name="Frisvad J.C."/>
            <person name="Goldman G.H."/>
            <person name="Houbraken J."/>
            <person name="Oakley B."/>
            <person name="Pocsi I."/>
            <person name="Scazzocchio C."/>
            <person name="Seiboth B."/>
            <person name="vanKuyk P.A."/>
            <person name="Wortman J."/>
            <person name="Dyer P.S."/>
            <person name="Grigoriev I.V."/>
        </authorList>
    </citation>
    <scope>NUCLEOTIDE SEQUENCE [LARGE SCALE GENOMIC DNA]</scope>
    <source>
        <strain evidence="3">CBS 101740 / IMI 381727 / IBT 21946</strain>
    </source>
</reference>
<name>A0A1L9UU15_ASPBC</name>
<evidence type="ECO:0000256" key="1">
    <source>
        <dbReference type="SAM" id="MobiDB-lite"/>
    </source>
</evidence>
<dbReference type="OrthoDB" id="5367448at2759"/>
<evidence type="ECO:0000313" key="2">
    <source>
        <dbReference type="EMBL" id="OJJ75072.1"/>
    </source>
</evidence>
<organism evidence="2 3">
    <name type="scientific">Aspergillus brasiliensis (strain CBS 101740 / IMI 381727 / IBT 21946)</name>
    <dbReference type="NCBI Taxonomy" id="767769"/>
    <lineage>
        <taxon>Eukaryota</taxon>
        <taxon>Fungi</taxon>
        <taxon>Dikarya</taxon>
        <taxon>Ascomycota</taxon>
        <taxon>Pezizomycotina</taxon>
        <taxon>Eurotiomycetes</taxon>
        <taxon>Eurotiomycetidae</taxon>
        <taxon>Eurotiales</taxon>
        <taxon>Aspergillaceae</taxon>
        <taxon>Aspergillus</taxon>
        <taxon>Aspergillus subgen. Circumdati</taxon>
    </lineage>
</organism>
<evidence type="ECO:0000313" key="3">
    <source>
        <dbReference type="Proteomes" id="UP000184499"/>
    </source>
</evidence>